<dbReference type="PANTHER" id="PTHR33515:SF1">
    <property type="entry name" value="RIBOSOME-BINDING FACTOR A, CHLOROPLASTIC-RELATED"/>
    <property type="match status" value="1"/>
</dbReference>
<keyword evidence="2" id="KW-0963">Cytoplasm</keyword>
<evidence type="ECO:0000313" key="3">
    <source>
        <dbReference type="EMBL" id="AWV99130.1"/>
    </source>
</evidence>
<dbReference type="HAMAP" id="MF_00003">
    <property type="entry name" value="RbfA"/>
    <property type="match status" value="1"/>
</dbReference>
<comment type="similarity">
    <text evidence="2">Belongs to the RbfA family.</text>
</comment>
<dbReference type="KEGG" id="als:DJ013_13520"/>
<dbReference type="SUPFAM" id="SSF89919">
    <property type="entry name" value="Ribosome-binding factor A, RbfA"/>
    <property type="match status" value="1"/>
</dbReference>
<gene>
    <name evidence="2 3" type="primary">rbfA</name>
    <name evidence="3" type="ORF">DJ013_13520</name>
</gene>
<dbReference type="GO" id="GO:0043024">
    <property type="term" value="F:ribosomal small subunit binding"/>
    <property type="evidence" value="ECO:0007669"/>
    <property type="project" value="TreeGrafter"/>
</dbReference>
<dbReference type="GO" id="GO:0030490">
    <property type="term" value="P:maturation of SSU-rRNA"/>
    <property type="evidence" value="ECO:0007669"/>
    <property type="project" value="UniProtKB-UniRule"/>
</dbReference>
<dbReference type="RefSeq" id="WP_111372323.1">
    <property type="nucleotide sequence ID" value="NZ_CP029480.1"/>
</dbReference>
<dbReference type="InterPro" id="IPR000238">
    <property type="entry name" value="RbfA"/>
</dbReference>
<proteinExistence type="inferred from homology"/>
<keyword evidence="1 2" id="KW-0690">Ribosome biogenesis</keyword>
<comment type="function">
    <text evidence="2">One of several proteins that assist in the late maturation steps of the functional core of the 30S ribosomal subunit. Associates with free 30S ribosomal subunits (but not with 30S subunits that are part of 70S ribosomes or polysomes). Required for efficient processing of 16S rRNA. May interact with the 5'-terminal helix region of 16S rRNA.</text>
</comment>
<reference evidence="3 4" key="1">
    <citation type="submission" date="2018-05" db="EMBL/GenBank/DDBJ databases">
        <title>Complete genome sequence of Arcticibacterium luteifluviistationis SM1504T, a cytophagaceae bacterium isolated from Arctic surface seawater.</title>
        <authorList>
            <person name="Li Y."/>
            <person name="Qin Q.-L."/>
        </authorList>
    </citation>
    <scope>NUCLEOTIDE SEQUENCE [LARGE SCALE GENOMIC DNA]</scope>
    <source>
        <strain evidence="3 4">SM1504</strain>
    </source>
</reference>
<dbReference type="EMBL" id="CP029480">
    <property type="protein sequence ID" value="AWV99130.1"/>
    <property type="molecule type" value="Genomic_DNA"/>
</dbReference>
<dbReference type="OrthoDB" id="9811910at2"/>
<dbReference type="GO" id="GO:0005829">
    <property type="term" value="C:cytosol"/>
    <property type="evidence" value="ECO:0007669"/>
    <property type="project" value="TreeGrafter"/>
</dbReference>
<sequence length="129" mass="15125">MENKRPKQIARQIQKDLGEIFQKDLKEVIGSSFVTITDVQTTPDLAIARIYLSFMMVENKEELLEKIKDNGKKIRGLFGNRVRNQFRIVPNFQFYIDETAEYAQKMDELFSTLDIPSEETDLDEEIYPN</sequence>
<dbReference type="NCBIfam" id="TIGR00082">
    <property type="entry name" value="rbfA"/>
    <property type="match status" value="1"/>
</dbReference>
<comment type="subunit">
    <text evidence="2">Monomer. Binds 30S ribosomal subunits, but not 50S ribosomal subunits or 70S ribosomes.</text>
</comment>
<keyword evidence="4" id="KW-1185">Reference proteome</keyword>
<evidence type="ECO:0000313" key="4">
    <source>
        <dbReference type="Proteomes" id="UP000249873"/>
    </source>
</evidence>
<organism evidence="3 4">
    <name type="scientific">Arcticibacterium luteifluviistationis</name>
    <dbReference type="NCBI Taxonomy" id="1784714"/>
    <lineage>
        <taxon>Bacteria</taxon>
        <taxon>Pseudomonadati</taxon>
        <taxon>Bacteroidota</taxon>
        <taxon>Cytophagia</taxon>
        <taxon>Cytophagales</taxon>
        <taxon>Leadbetterellaceae</taxon>
        <taxon>Arcticibacterium</taxon>
    </lineage>
</organism>
<name>A0A2Z4GDE1_9BACT</name>
<evidence type="ECO:0000256" key="1">
    <source>
        <dbReference type="ARBA" id="ARBA00022517"/>
    </source>
</evidence>
<dbReference type="PANTHER" id="PTHR33515">
    <property type="entry name" value="RIBOSOME-BINDING FACTOR A, CHLOROPLASTIC-RELATED"/>
    <property type="match status" value="1"/>
</dbReference>
<dbReference type="AlphaFoldDB" id="A0A2Z4GDE1"/>
<dbReference type="Pfam" id="PF02033">
    <property type="entry name" value="RBFA"/>
    <property type="match status" value="1"/>
</dbReference>
<dbReference type="Gene3D" id="3.30.300.20">
    <property type="match status" value="1"/>
</dbReference>
<evidence type="ECO:0000256" key="2">
    <source>
        <dbReference type="HAMAP-Rule" id="MF_00003"/>
    </source>
</evidence>
<accession>A0A2Z4GDE1</accession>
<comment type="subcellular location">
    <subcellularLocation>
        <location evidence="2">Cytoplasm</location>
    </subcellularLocation>
</comment>
<protein>
    <recommendedName>
        <fullName evidence="2">Ribosome-binding factor A</fullName>
    </recommendedName>
</protein>
<dbReference type="InterPro" id="IPR023799">
    <property type="entry name" value="RbfA_dom_sf"/>
</dbReference>
<dbReference type="Proteomes" id="UP000249873">
    <property type="component" value="Chromosome"/>
</dbReference>
<dbReference type="InterPro" id="IPR015946">
    <property type="entry name" value="KH_dom-like_a/b"/>
</dbReference>